<dbReference type="InParanoid" id="A0A166MHW6"/>
<evidence type="ECO:0000313" key="2">
    <source>
        <dbReference type="Proteomes" id="UP000077266"/>
    </source>
</evidence>
<name>A0A166MHW6_EXIGL</name>
<organism evidence="1 2">
    <name type="scientific">Exidia glandulosa HHB12029</name>
    <dbReference type="NCBI Taxonomy" id="1314781"/>
    <lineage>
        <taxon>Eukaryota</taxon>
        <taxon>Fungi</taxon>
        <taxon>Dikarya</taxon>
        <taxon>Basidiomycota</taxon>
        <taxon>Agaricomycotina</taxon>
        <taxon>Agaricomycetes</taxon>
        <taxon>Auriculariales</taxon>
        <taxon>Exidiaceae</taxon>
        <taxon>Exidia</taxon>
    </lineage>
</organism>
<evidence type="ECO:0008006" key="3">
    <source>
        <dbReference type="Google" id="ProtNLM"/>
    </source>
</evidence>
<keyword evidence="2" id="KW-1185">Reference proteome</keyword>
<proteinExistence type="predicted"/>
<protein>
    <recommendedName>
        <fullName evidence="3">Reverse transcriptase Ty1/copia-type domain-containing protein</fullName>
    </recommendedName>
</protein>
<gene>
    <name evidence="1" type="ORF">EXIGLDRAFT_576098</name>
</gene>
<dbReference type="EMBL" id="KV427174">
    <property type="protein sequence ID" value="KZV78050.1"/>
    <property type="molecule type" value="Genomic_DNA"/>
</dbReference>
<dbReference type="Proteomes" id="UP000077266">
    <property type="component" value="Unassembled WGS sequence"/>
</dbReference>
<dbReference type="STRING" id="1314781.A0A166MHW6"/>
<feature type="non-terminal residue" evidence="1">
    <location>
        <position position="1"/>
    </location>
</feature>
<dbReference type="OrthoDB" id="2998201at2759"/>
<accession>A0A166MHW6</accession>
<feature type="non-terminal residue" evidence="1">
    <location>
        <position position="87"/>
    </location>
</feature>
<evidence type="ECO:0000313" key="1">
    <source>
        <dbReference type="EMBL" id="KZV78050.1"/>
    </source>
</evidence>
<dbReference type="AlphaFoldDB" id="A0A166MHW6"/>
<reference evidence="1 2" key="1">
    <citation type="journal article" date="2016" name="Mol. Biol. Evol.">
        <title>Comparative Genomics of Early-Diverging Mushroom-Forming Fungi Provides Insights into the Origins of Lignocellulose Decay Capabilities.</title>
        <authorList>
            <person name="Nagy L.G."/>
            <person name="Riley R."/>
            <person name="Tritt A."/>
            <person name="Adam C."/>
            <person name="Daum C."/>
            <person name="Floudas D."/>
            <person name="Sun H."/>
            <person name="Yadav J.S."/>
            <person name="Pangilinan J."/>
            <person name="Larsson K.H."/>
            <person name="Matsuura K."/>
            <person name="Barry K."/>
            <person name="Labutti K."/>
            <person name="Kuo R."/>
            <person name="Ohm R.A."/>
            <person name="Bhattacharya S.S."/>
            <person name="Shirouzu T."/>
            <person name="Yoshinaga Y."/>
            <person name="Martin F.M."/>
            <person name="Grigoriev I.V."/>
            <person name="Hibbett D.S."/>
        </authorList>
    </citation>
    <scope>NUCLEOTIDE SEQUENCE [LARGE SCALE GENOMIC DNA]</scope>
    <source>
        <strain evidence="1 2">HHB12029</strain>
    </source>
</reference>
<sequence length="87" mass="9518">DDFFAGAANSSPCPHDVPRSIPEAQRGTDAHLWEAALQEELDALRANDVYKEVPIPAGVKPVTSKPVMCIKFDADGNIERFKLRIVA</sequence>